<evidence type="ECO:0000313" key="2">
    <source>
        <dbReference type="EMBL" id="PXY82775.1"/>
    </source>
</evidence>
<protein>
    <submittedName>
        <fullName evidence="2">Uncharacterized protein</fullName>
    </submittedName>
</protein>
<feature type="transmembrane region" description="Helical" evidence="1">
    <location>
        <begin position="7"/>
        <end position="27"/>
    </location>
</feature>
<reference evidence="2 3" key="1">
    <citation type="submission" date="2018-05" db="EMBL/GenBank/DDBJ databases">
        <title>Reference genomes for bee gut microbiota database.</title>
        <authorList>
            <person name="Ellegaard K.M."/>
        </authorList>
    </citation>
    <scope>NUCLEOTIDE SEQUENCE [LARGE SCALE GENOMIC DNA]</scope>
    <source>
        <strain evidence="2 3">ESL0200</strain>
    </source>
</reference>
<keyword evidence="1" id="KW-1133">Transmembrane helix</keyword>
<dbReference type="AlphaFoldDB" id="A0A318MQ73"/>
<dbReference type="EMBL" id="QGLL01000006">
    <property type="protein sequence ID" value="PXY82775.1"/>
    <property type="molecule type" value="Genomic_DNA"/>
</dbReference>
<keyword evidence="1" id="KW-0472">Membrane</keyword>
<evidence type="ECO:0000313" key="3">
    <source>
        <dbReference type="Proteomes" id="UP000247744"/>
    </source>
</evidence>
<feature type="transmembrane region" description="Helical" evidence="1">
    <location>
        <begin position="47"/>
        <end position="70"/>
    </location>
</feature>
<dbReference type="Proteomes" id="UP000247744">
    <property type="component" value="Unassembled WGS sequence"/>
</dbReference>
<gene>
    <name evidence="2" type="ORF">DKK75_03405</name>
</gene>
<organism evidence="2 3">
    <name type="scientific">Bifidobacterium asteroides</name>
    <dbReference type="NCBI Taxonomy" id="1684"/>
    <lineage>
        <taxon>Bacteria</taxon>
        <taxon>Bacillati</taxon>
        <taxon>Actinomycetota</taxon>
        <taxon>Actinomycetes</taxon>
        <taxon>Bifidobacteriales</taxon>
        <taxon>Bifidobacteriaceae</taxon>
        <taxon>Bifidobacterium</taxon>
    </lineage>
</organism>
<proteinExistence type="predicted"/>
<keyword evidence="1" id="KW-0812">Transmembrane</keyword>
<name>A0A318MQ73_9BIFI</name>
<sequence>MKVIAIIMNAVSILGLIVTAAIQIRAGYYSDEHSSLFTQFDSSQSNLAWICALLFFILFVLSLSMVICFGEQAKRKSPKQ</sequence>
<accession>A0A318MQ73</accession>
<comment type="caution">
    <text evidence="2">The sequence shown here is derived from an EMBL/GenBank/DDBJ whole genome shotgun (WGS) entry which is preliminary data.</text>
</comment>
<evidence type="ECO:0000256" key="1">
    <source>
        <dbReference type="SAM" id="Phobius"/>
    </source>
</evidence>